<evidence type="ECO:0000256" key="10">
    <source>
        <dbReference type="PROSITE-ProRule" id="PRU10072"/>
    </source>
</evidence>
<dbReference type="CDD" id="cd10027">
    <property type="entry name" value="UDG-F1-like"/>
    <property type="match status" value="1"/>
</dbReference>
<dbReference type="NCBIfam" id="TIGR00628">
    <property type="entry name" value="ung"/>
    <property type="match status" value="1"/>
</dbReference>
<evidence type="ECO:0000256" key="4">
    <source>
        <dbReference type="ARBA" id="ARBA00012030"/>
    </source>
</evidence>
<dbReference type="NCBIfam" id="NF003592">
    <property type="entry name" value="PRK05254.1-5"/>
    <property type="match status" value="1"/>
</dbReference>
<evidence type="ECO:0000256" key="6">
    <source>
        <dbReference type="ARBA" id="ARBA00022763"/>
    </source>
</evidence>
<dbReference type="Gene3D" id="3.40.470.10">
    <property type="entry name" value="Uracil-DNA glycosylase-like domain"/>
    <property type="match status" value="1"/>
</dbReference>
<evidence type="ECO:0000256" key="8">
    <source>
        <dbReference type="ARBA" id="ARBA00023204"/>
    </source>
</evidence>
<evidence type="ECO:0000313" key="13">
    <source>
        <dbReference type="EMBL" id="MEX5285291.1"/>
    </source>
</evidence>
<comment type="caution">
    <text evidence="13">The sequence shown here is derived from an EMBL/GenBank/DDBJ whole genome shotgun (WGS) entry which is preliminary data.</text>
</comment>
<dbReference type="Proteomes" id="UP001559623">
    <property type="component" value="Unassembled WGS sequence"/>
</dbReference>
<feature type="active site" description="Proton acceptor" evidence="9 10">
    <location>
        <position position="64"/>
    </location>
</feature>
<protein>
    <recommendedName>
        <fullName evidence="5 9">Uracil-DNA glycosylase</fullName>
        <shortName evidence="9">UDG</shortName>
        <ecNumber evidence="4 9">3.2.2.27</ecNumber>
    </recommendedName>
</protein>
<dbReference type="NCBIfam" id="NF003588">
    <property type="entry name" value="PRK05254.1-1"/>
    <property type="match status" value="1"/>
</dbReference>
<dbReference type="PROSITE" id="PS00130">
    <property type="entry name" value="U_DNA_GLYCOSYLASE"/>
    <property type="match status" value="1"/>
</dbReference>
<evidence type="ECO:0000259" key="12">
    <source>
        <dbReference type="SMART" id="SM00986"/>
    </source>
</evidence>
<dbReference type="EMBL" id="JARVLH010000003">
    <property type="protein sequence ID" value="MEX5285291.1"/>
    <property type="molecule type" value="Genomic_DNA"/>
</dbReference>
<keyword evidence="9" id="KW-0963">Cytoplasm</keyword>
<evidence type="ECO:0000256" key="3">
    <source>
        <dbReference type="ARBA" id="ARBA00008184"/>
    </source>
</evidence>
<name>A0ABV3X514_9FIRM</name>
<dbReference type="PANTHER" id="PTHR11264">
    <property type="entry name" value="URACIL-DNA GLYCOSYLASE"/>
    <property type="match status" value="1"/>
</dbReference>
<reference evidence="13 14" key="1">
    <citation type="submission" date="2023-04" db="EMBL/GenBank/DDBJ databases">
        <title>Genome Sequence of Selenomonas sputigena ATCC 33150.</title>
        <authorList>
            <person name="Miller D.P."/>
            <person name="Anvari S."/>
            <person name="Polson S.W."/>
            <person name="Macdonald M."/>
            <person name="Mcdowell J.V."/>
        </authorList>
    </citation>
    <scope>NUCLEOTIDE SEQUENCE [LARGE SCALE GENOMIC DNA]</scope>
    <source>
        <strain evidence="13 14">ATCC 33150</strain>
    </source>
</reference>
<dbReference type="PANTHER" id="PTHR11264:SF0">
    <property type="entry name" value="URACIL-DNA GLYCOSYLASE"/>
    <property type="match status" value="1"/>
</dbReference>
<dbReference type="RefSeq" id="WP_368847017.1">
    <property type="nucleotide sequence ID" value="NZ_CP194411.1"/>
</dbReference>
<dbReference type="InterPro" id="IPR005122">
    <property type="entry name" value="Uracil-DNA_glycosylase-like"/>
</dbReference>
<organism evidence="13 14">
    <name type="scientific">Selenomonas sputigena</name>
    <dbReference type="NCBI Taxonomy" id="69823"/>
    <lineage>
        <taxon>Bacteria</taxon>
        <taxon>Bacillati</taxon>
        <taxon>Bacillota</taxon>
        <taxon>Negativicutes</taxon>
        <taxon>Selenomonadales</taxon>
        <taxon>Selenomonadaceae</taxon>
        <taxon>Selenomonas</taxon>
    </lineage>
</organism>
<dbReference type="InterPro" id="IPR002043">
    <property type="entry name" value="UDG_fam1"/>
</dbReference>
<dbReference type="SUPFAM" id="SSF52141">
    <property type="entry name" value="Uracil-DNA glycosylase-like"/>
    <property type="match status" value="1"/>
</dbReference>
<keyword evidence="13" id="KW-0326">Glycosidase</keyword>
<evidence type="ECO:0000256" key="7">
    <source>
        <dbReference type="ARBA" id="ARBA00022801"/>
    </source>
</evidence>
<comment type="subcellular location">
    <subcellularLocation>
        <location evidence="9">Cytoplasm</location>
    </subcellularLocation>
</comment>
<comment type="similarity">
    <text evidence="3 9 11">Belongs to the uracil-DNA glycosylase (UDG) superfamily. UNG family.</text>
</comment>
<evidence type="ECO:0000256" key="11">
    <source>
        <dbReference type="RuleBase" id="RU003780"/>
    </source>
</evidence>
<evidence type="ECO:0000256" key="2">
    <source>
        <dbReference type="ARBA" id="ARBA00002631"/>
    </source>
</evidence>
<evidence type="ECO:0000256" key="5">
    <source>
        <dbReference type="ARBA" id="ARBA00018429"/>
    </source>
</evidence>
<gene>
    <name evidence="9" type="primary">ung</name>
    <name evidence="13" type="ORF">QCO44_06505</name>
</gene>
<dbReference type="NCBIfam" id="NF003589">
    <property type="entry name" value="PRK05254.1-2"/>
    <property type="match status" value="1"/>
</dbReference>
<proteinExistence type="inferred from homology"/>
<dbReference type="Pfam" id="PF03167">
    <property type="entry name" value="UDG"/>
    <property type="match status" value="1"/>
</dbReference>
<evidence type="ECO:0000256" key="9">
    <source>
        <dbReference type="HAMAP-Rule" id="MF_00148"/>
    </source>
</evidence>
<keyword evidence="6 9" id="KW-0227">DNA damage</keyword>
<keyword evidence="14" id="KW-1185">Reference proteome</keyword>
<dbReference type="HAMAP" id="MF_00148">
    <property type="entry name" value="UDG"/>
    <property type="match status" value="1"/>
</dbReference>
<feature type="domain" description="Uracil-DNA glycosylase-like" evidence="12">
    <location>
        <begin position="49"/>
        <end position="209"/>
    </location>
</feature>
<dbReference type="SMART" id="SM00987">
    <property type="entry name" value="UreE_C"/>
    <property type="match status" value="1"/>
</dbReference>
<comment type="function">
    <text evidence="2 9 11">Excises uracil residues from the DNA which can arise as a result of misincorporation of dUMP residues by DNA polymerase or due to deamination of cytosine.</text>
</comment>
<keyword evidence="8 9" id="KW-0234">DNA repair</keyword>
<comment type="catalytic activity">
    <reaction evidence="1 9 11">
        <text>Hydrolyzes single-stranded DNA or mismatched double-stranded DNA and polynucleotides, releasing free uracil.</text>
        <dbReference type="EC" id="3.2.2.27"/>
    </reaction>
</comment>
<dbReference type="NCBIfam" id="NF003591">
    <property type="entry name" value="PRK05254.1-4"/>
    <property type="match status" value="1"/>
</dbReference>
<sequence length="224" mass="25301">MKIFQNDWGDLLADEMQKPYYRELRRFLIEEYRTRRIYPDMYSIFNALHCTAYADAKVVILGQDPYHGPGQAHGLSFSVQPGVAPPPSLLNIFQELRTDLGCRMPNNGCLTPWAEQGVLLLNTVLTVRAHAAASHHGHGWETFTDRIISLLAAREKPLVFILWGSPARRKKPMIAAPPHLIIESPHPSPLSAFRGFFGSRPFSRANDFLKSTGQTPIDWQLPDV</sequence>
<dbReference type="EC" id="3.2.2.27" evidence="4 9"/>
<dbReference type="InterPro" id="IPR036895">
    <property type="entry name" value="Uracil-DNA_glycosylase-like_sf"/>
</dbReference>
<accession>A0ABV3X514</accession>
<evidence type="ECO:0000256" key="1">
    <source>
        <dbReference type="ARBA" id="ARBA00001400"/>
    </source>
</evidence>
<evidence type="ECO:0000313" key="14">
    <source>
        <dbReference type="Proteomes" id="UP001559623"/>
    </source>
</evidence>
<keyword evidence="7 9" id="KW-0378">Hydrolase</keyword>
<dbReference type="InterPro" id="IPR018085">
    <property type="entry name" value="Ura-DNA_Glyclase_AS"/>
</dbReference>
<dbReference type="SMART" id="SM00986">
    <property type="entry name" value="UDG"/>
    <property type="match status" value="1"/>
</dbReference>
<dbReference type="GO" id="GO:0004844">
    <property type="term" value="F:uracil DNA N-glycosylase activity"/>
    <property type="evidence" value="ECO:0007669"/>
    <property type="project" value="UniProtKB-EC"/>
</dbReference>